<dbReference type="SUPFAM" id="SSF55874">
    <property type="entry name" value="ATPase domain of HSP90 chaperone/DNA topoisomerase II/histidine kinase"/>
    <property type="match status" value="1"/>
</dbReference>
<keyword evidence="11 14" id="KW-1133">Transmembrane helix</keyword>
<name>A0ABU5IGH7_9BURK</name>
<evidence type="ECO:0000313" key="17">
    <source>
        <dbReference type="Proteomes" id="UP001293718"/>
    </source>
</evidence>
<dbReference type="Gene3D" id="3.30.450.20">
    <property type="entry name" value="PAS domain"/>
    <property type="match status" value="2"/>
</dbReference>
<dbReference type="InterPro" id="IPR003661">
    <property type="entry name" value="HisK_dim/P_dom"/>
</dbReference>
<dbReference type="CDD" id="cd00082">
    <property type="entry name" value="HisKA"/>
    <property type="match status" value="1"/>
</dbReference>
<keyword evidence="17" id="KW-1185">Reference proteome</keyword>
<dbReference type="InterPro" id="IPR003594">
    <property type="entry name" value="HATPase_dom"/>
</dbReference>
<evidence type="ECO:0000256" key="14">
    <source>
        <dbReference type="SAM" id="Phobius"/>
    </source>
</evidence>
<comment type="subcellular location">
    <subcellularLocation>
        <location evidence="2">Cell membrane</location>
        <topology evidence="2">Multi-pass membrane protein</topology>
    </subcellularLocation>
</comment>
<reference evidence="16 17" key="1">
    <citation type="submission" date="2023-11" db="EMBL/GenBank/DDBJ databases">
        <title>Draft genome of Azohydromonas lata strain H1 (DSM1123), a polyhydroxyalkanoate producer.</title>
        <authorList>
            <person name="Traversa D."/>
            <person name="D'Addabbo P."/>
            <person name="Pazzani C."/>
            <person name="Manzari C."/>
            <person name="Chiara M."/>
            <person name="Scrascia M."/>
        </authorList>
    </citation>
    <scope>NUCLEOTIDE SEQUENCE [LARGE SCALE GENOMIC DNA]</scope>
    <source>
        <strain evidence="16 17">H1</strain>
    </source>
</reference>
<dbReference type="Pfam" id="PF02518">
    <property type="entry name" value="HATPase_c"/>
    <property type="match status" value="1"/>
</dbReference>
<evidence type="ECO:0000256" key="4">
    <source>
        <dbReference type="ARBA" id="ARBA00022475"/>
    </source>
</evidence>
<dbReference type="PIRSF" id="PIRSF036431">
    <property type="entry name" value="STHK_DctB"/>
    <property type="match status" value="1"/>
</dbReference>
<evidence type="ECO:0000256" key="1">
    <source>
        <dbReference type="ARBA" id="ARBA00000085"/>
    </source>
</evidence>
<dbReference type="InterPro" id="IPR017055">
    <property type="entry name" value="Sig_transdc_His_kinase_DctB"/>
</dbReference>
<keyword evidence="14" id="KW-0472">Membrane</keyword>
<evidence type="ECO:0000313" key="16">
    <source>
        <dbReference type="EMBL" id="MDZ5457641.1"/>
    </source>
</evidence>
<dbReference type="Gene3D" id="3.30.565.10">
    <property type="entry name" value="Histidine kinase-like ATPase, C-terminal domain"/>
    <property type="match status" value="1"/>
</dbReference>
<comment type="catalytic activity">
    <reaction evidence="1">
        <text>ATP + protein L-histidine = ADP + protein N-phospho-L-histidine.</text>
        <dbReference type="EC" id="2.7.13.3"/>
    </reaction>
</comment>
<dbReference type="InterPro" id="IPR005467">
    <property type="entry name" value="His_kinase_dom"/>
</dbReference>
<evidence type="ECO:0000256" key="6">
    <source>
        <dbReference type="ARBA" id="ARBA00022679"/>
    </source>
</evidence>
<dbReference type="Proteomes" id="UP001293718">
    <property type="component" value="Unassembled WGS sequence"/>
</dbReference>
<dbReference type="SUPFAM" id="SSF103190">
    <property type="entry name" value="Sensory domain-like"/>
    <property type="match status" value="1"/>
</dbReference>
<comment type="caution">
    <text evidence="16">The sequence shown here is derived from an EMBL/GenBank/DDBJ whole genome shotgun (WGS) entry which is preliminary data.</text>
</comment>
<feature type="transmembrane region" description="Helical" evidence="14">
    <location>
        <begin position="321"/>
        <end position="339"/>
    </location>
</feature>
<evidence type="ECO:0000256" key="13">
    <source>
        <dbReference type="SAM" id="Coils"/>
    </source>
</evidence>
<dbReference type="InterPro" id="IPR004358">
    <property type="entry name" value="Sig_transdc_His_kin-like_C"/>
</dbReference>
<dbReference type="InterPro" id="IPR036097">
    <property type="entry name" value="HisK_dim/P_sf"/>
</dbReference>
<dbReference type="CDD" id="cd12914">
    <property type="entry name" value="PDC1_DGC_like"/>
    <property type="match status" value="1"/>
</dbReference>
<evidence type="ECO:0000259" key="15">
    <source>
        <dbReference type="PROSITE" id="PS50109"/>
    </source>
</evidence>
<keyword evidence="4" id="KW-1003">Cell membrane</keyword>
<feature type="coiled-coil region" evidence="13">
    <location>
        <begin position="341"/>
        <end position="407"/>
    </location>
</feature>
<feature type="transmembrane region" description="Helical" evidence="14">
    <location>
        <begin position="21"/>
        <end position="39"/>
    </location>
</feature>
<dbReference type="InterPro" id="IPR029151">
    <property type="entry name" value="Sensor-like_sf"/>
</dbReference>
<evidence type="ECO:0000256" key="2">
    <source>
        <dbReference type="ARBA" id="ARBA00004651"/>
    </source>
</evidence>
<dbReference type="PANTHER" id="PTHR43065:SF46">
    <property type="entry name" value="C4-DICARBOXYLATE TRANSPORT SENSOR PROTEIN DCTB"/>
    <property type="match status" value="1"/>
</dbReference>
<protein>
    <recommendedName>
        <fullName evidence="3">histidine kinase</fullName>
        <ecNumber evidence="3">2.7.13.3</ecNumber>
    </recommendedName>
</protein>
<dbReference type="EC" id="2.7.13.3" evidence="3"/>
<evidence type="ECO:0000256" key="5">
    <source>
        <dbReference type="ARBA" id="ARBA00022553"/>
    </source>
</evidence>
<keyword evidence="6" id="KW-0808">Transferase</keyword>
<dbReference type="SUPFAM" id="SSF47384">
    <property type="entry name" value="Homodimeric domain of signal transducing histidine kinase"/>
    <property type="match status" value="1"/>
</dbReference>
<organism evidence="16 17">
    <name type="scientific">Azohydromonas lata</name>
    <dbReference type="NCBI Taxonomy" id="45677"/>
    <lineage>
        <taxon>Bacteria</taxon>
        <taxon>Pseudomonadati</taxon>
        <taxon>Pseudomonadota</taxon>
        <taxon>Betaproteobacteria</taxon>
        <taxon>Burkholderiales</taxon>
        <taxon>Sphaerotilaceae</taxon>
        <taxon>Azohydromonas</taxon>
    </lineage>
</organism>
<dbReference type="GO" id="GO:0005524">
    <property type="term" value="F:ATP binding"/>
    <property type="evidence" value="ECO:0007669"/>
    <property type="project" value="UniProtKB-KW"/>
</dbReference>
<keyword evidence="12" id="KW-0902">Two-component regulatory system</keyword>
<dbReference type="PRINTS" id="PR00344">
    <property type="entry name" value="BCTRLSENSOR"/>
</dbReference>
<sequence length="637" mass="69234">MTTPPPALPRPEARLSPRRRLLLGLLALAVVLGSGWLGFTISERFATTALRAEASHRLDLFAMAVEGIVKRLEYVPATVQLNPEVLGLLREPRRPARVDAVNNYLRRLNAHVGAVSIFVLDERGIVLASSNAADGDDSLVGEDLSFRPYFLEALSGRVGRHFAIGITRGEPGYFVSHPIRDGARVVGVATIKIGLQAVDQAWSMLGAPALLADANQVVIMSSEPAWRYTALVDLPMEQRVDVDISRLYNELPIPPFPLHVHLRFDEDGQVLDGTVQGGASPREAMLRTPMLMFGRSLDGMNWRLLTFLDLRGARNQALEHAMLSALAASFVVLLALFLGQRRSIQRQRLEAQRLLEQANANLEQKVARRTRVLTETNGRLRREVAERVQAEQTLRSAQDELIQAAKLAVVGQLAAGITHELTQPLGAIRTLSGNAAEFLRRGNLQAVAGNLDMVARLSDQMGGIIQPLKAFARKSPAIPARCDVAVAVGNALFLFQQRIAKEGVTLHNDCEAGRVFAWCDQNRLEQVLINLVANALDAMRDAQGRSLAIGAALEADAQPPAVRIDVLDSGSGFSTQTLDRLFEPFFTTKPVGAGLGLGLVISRDIARDFHGELEAANRPEGGARLTLRLPAAPPDAA</sequence>
<feature type="domain" description="Histidine kinase" evidence="15">
    <location>
        <begin position="416"/>
        <end position="633"/>
    </location>
</feature>
<proteinExistence type="predicted"/>
<keyword evidence="10 16" id="KW-0067">ATP-binding</keyword>
<dbReference type="InterPro" id="IPR036890">
    <property type="entry name" value="HATPase_C_sf"/>
</dbReference>
<keyword evidence="5" id="KW-0597">Phosphoprotein</keyword>
<evidence type="ECO:0000256" key="11">
    <source>
        <dbReference type="ARBA" id="ARBA00022989"/>
    </source>
</evidence>
<dbReference type="Gene3D" id="1.10.287.130">
    <property type="match status" value="1"/>
</dbReference>
<evidence type="ECO:0000256" key="7">
    <source>
        <dbReference type="ARBA" id="ARBA00022692"/>
    </source>
</evidence>
<evidence type="ECO:0000256" key="8">
    <source>
        <dbReference type="ARBA" id="ARBA00022741"/>
    </source>
</evidence>
<dbReference type="PANTHER" id="PTHR43065">
    <property type="entry name" value="SENSOR HISTIDINE KINASE"/>
    <property type="match status" value="1"/>
</dbReference>
<keyword evidence="8" id="KW-0547">Nucleotide-binding</keyword>
<gene>
    <name evidence="16" type="ORF">SM757_13760</name>
</gene>
<accession>A0ABU5IGH7</accession>
<evidence type="ECO:0000256" key="10">
    <source>
        <dbReference type="ARBA" id="ARBA00022840"/>
    </source>
</evidence>
<dbReference type="RefSeq" id="WP_322465907.1">
    <property type="nucleotide sequence ID" value="NZ_JAXOJX010000020.1"/>
</dbReference>
<dbReference type="PROSITE" id="PS50109">
    <property type="entry name" value="HIS_KIN"/>
    <property type="match status" value="1"/>
</dbReference>
<evidence type="ECO:0000256" key="3">
    <source>
        <dbReference type="ARBA" id="ARBA00012438"/>
    </source>
</evidence>
<dbReference type="EMBL" id="JAXOJX010000020">
    <property type="protein sequence ID" value="MDZ5457641.1"/>
    <property type="molecule type" value="Genomic_DNA"/>
</dbReference>
<evidence type="ECO:0000256" key="12">
    <source>
        <dbReference type="ARBA" id="ARBA00023012"/>
    </source>
</evidence>
<dbReference type="SMART" id="SM00387">
    <property type="entry name" value="HATPase_c"/>
    <property type="match status" value="1"/>
</dbReference>
<evidence type="ECO:0000256" key="9">
    <source>
        <dbReference type="ARBA" id="ARBA00022777"/>
    </source>
</evidence>
<keyword evidence="9" id="KW-0418">Kinase</keyword>
<keyword evidence="7 14" id="KW-0812">Transmembrane</keyword>
<keyword evidence="13" id="KW-0175">Coiled coil</keyword>